<dbReference type="RefSeq" id="XP_009492335.1">
    <property type="nucleotide sequence ID" value="XM_009494060.1"/>
</dbReference>
<organism evidence="2">
    <name type="scientific">Fonticula alba</name>
    <name type="common">Slime mold</name>
    <dbReference type="NCBI Taxonomy" id="691883"/>
    <lineage>
        <taxon>Eukaryota</taxon>
        <taxon>Rotosphaerida</taxon>
        <taxon>Fonticulaceae</taxon>
        <taxon>Fonticula</taxon>
    </lineage>
</organism>
<reference evidence="2" key="1">
    <citation type="submission" date="2013-04" db="EMBL/GenBank/DDBJ databases">
        <title>The Genome Sequence of Fonticula alba ATCC 38817.</title>
        <authorList>
            <consortium name="The Broad Institute Genomics Platform"/>
            <person name="Russ C."/>
            <person name="Cuomo C."/>
            <person name="Burger G."/>
            <person name="Gray M.W."/>
            <person name="Holland P.W.H."/>
            <person name="King N."/>
            <person name="Lang F.B.F."/>
            <person name="Roger A.J."/>
            <person name="Ruiz-Trillo I."/>
            <person name="Brown M."/>
            <person name="Walker B."/>
            <person name="Young S."/>
            <person name="Zeng Q."/>
            <person name="Gargeya S."/>
            <person name="Fitzgerald M."/>
            <person name="Haas B."/>
            <person name="Abouelleil A."/>
            <person name="Allen A.W."/>
            <person name="Alvarado L."/>
            <person name="Arachchi H.M."/>
            <person name="Berlin A.M."/>
            <person name="Chapman S.B."/>
            <person name="Gainer-Dewar J."/>
            <person name="Goldberg J."/>
            <person name="Griggs A."/>
            <person name="Gujja S."/>
            <person name="Hansen M."/>
            <person name="Howarth C."/>
            <person name="Imamovic A."/>
            <person name="Ireland A."/>
            <person name="Larimer J."/>
            <person name="McCowan C."/>
            <person name="Murphy C."/>
            <person name="Pearson M."/>
            <person name="Poon T.W."/>
            <person name="Priest M."/>
            <person name="Roberts A."/>
            <person name="Saif S."/>
            <person name="Shea T."/>
            <person name="Sisk P."/>
            <person name="Sykes S."/>
            <person name="Wortman J."/>
            <person name="Nusbaum C."/>
            <person name="Birren B."/>
        </authorList>
    </citation>
    <scope>NUCLEOTIDE SEQUENCE [LARGE SCALE GENOMIC DNA]</scope>
    <source>
        <strain evidence="2">ATCC 38817</strain>
    </source>
</reference>
<evidence type="ECO:0000256" key="1">
    <source>
        <dbReference type="SAM" id="MobiDB-lite"/>
    </source>
</evidence>
<feature type="region of interest" description="Disordered" evidence="1">
    <location>
        <begin position="57"/>
        <end position="86"/>
    </location>
</feature>
<gene>
    <name evidence="2" type="ORF">H696_00219</name>
</gene>
<evidence type="ECO:0000313" key="3">
    <source>
        <dbReference type="Proteomes" id="UP000030693"/>
    </source>
</evidence>
<dbReference type="GeneID" id="20524944"/>
<evidence type="ECO:0000313" key="2">
    <source>
        <dbReference type="EMBL" id="KCV72634.1"/>
    </source>
</evidence>
<name>A0A058ZE41_FONAL</name>
<sequence length="86" mass="9237">MCPRSGPQLHGCTNERHQRRGCPSALTVPRPNPCGKANPRCSLFKAGVERGRKIMDFMSPERGGLHAGPLSPPPPPPLPPPPLQSL</sequence>
<dbReference type="Proteomes" id="UP000030693">
    <property type="component" value="Unassembled WGS sequence"/>
</dbReference>
<feature type="compositionally biased region" description="Pro residues" evidence="1">
    <location>
        <begin position="70"/>
        <end position="86"/>
    </location>
</feature>
<proteinExistence type="predicted"/>
<keyword evidence="3" id="KW-1185">Reference proteome</keyword>
<protein>
    <submittedName>
        <fullName evidence="2">Uncharacterized protein</fullName>
    </submittedName>
</protein>
<dbReference type="AlphaFoldDB" id="A0A058ZE41"/>
<dbReference type="EMBL" id="KB932201">
    <property type="protein sequence ID" value="KCV72634.1"/>
    <property type="molecule type" value="Genomic_DNA"/>
</dbReference>
<feature type="region of interest" description="Disordered" evidence="1">
    <location>
        <begin position="1"/>
        <end position="24"/>
    </location>
</feature>
<accession>A0A058ZE41</accession>